<evidence type="ECO:0000313" key="5">
    <source>
        <dbReference type="Proteomes" id="UP000466388"/>
    </source>
</evidence>
<dbReference type="InterPro" id="IPR000600">
    <property type="entry name" value="ROK"/>
</dbReference>
<organism evidence="4 5">
    <name type="scientific">Secundilactobacillus folii</name>
    <dbReference type="NCBI Taxonomy" id="2678357"/>
    <lineage>
        <taxon>Bacteria</taxon>
        <taxon>Bacillati</taxon>
        <taxon>Bacillota</taxon>
        <taxon>Bacilli</taxon>
        <taxon>Lactobacillales</taxon>
        <taxon>Lactobacillaceae</taxon>
        <taxon>Secundilactobacillus</taxon>
    </lineage>
</organism>
<dbReference type="Pfam" id="PF00480">
    <property type="entry name" value="ROK"/>
    <property type="match status" value="1"/>
</dbReference>
<evidence type="ECO:0000256" key="2">
    <source>
        <dbReference type="ARBA" id="ARBA00006479"/>
    </source>
</evidence>
<dbReference type="Gene3D" id="3.30.420.40">
    <property type="match status" value="2"/>
</dbReference>
<dbReference type="GO" id="GO:0042732">
    <property type="term" value="P:D-xylose metabolic process"/>
    <property type="evidence" value="ECO:0007669"/>
    <property type="project" value="UniProtKB-KW"/>
</dbReference>
<keyword evidence="5" id="KW-1185">Reference proteome</keyword>
<keyword evidence="3" id="KW-0859">Xylose metabolism</keyword>
<dbReference type="EMBL" id="WNJO01000002">
    <property type="protein sequence ID" value="MTV81490.1"/>
    <property type="molecule type" value="Genomic_DNA"/>
</dbReference>
<dbReference type="Gene3D" id="1.10.10.10">
    <property type="entry name" value="Winged helix-like DNA-binding domain superfamily/Winged helix DNA-binding domain"/>
    <property type="match status" value="1"/>
</dbReference>
<protein>
    <submittedName>
        <fullName evidence="4">ROK family protein</fullName>
    </submittedName>
</protein>
<name>A0A7X2XUU6_9LACO</name>
<dbReference type="Proteomes" id="UP000466388">
    <property type="component" value="Unassembled WGS sequence"/>
</dbReference>
<evidence type="ECO:0000313" key="4">
    <source>
        <dbReference type="EMBL" id="MTV81490.1"/>
    </source>
</evidence>
<dbReference type="PANTHER" id="PTHR18964:SF149">
    <property type="entry name" value="BIFUNCTIONAL UDP-N-ACETYLGLUCOSAMINE 2-EPIMERASE_N-ACETYLMANNOSAMINE KINASE"/>
    <property type="match status" value="1"/>
</dbReference>
<dbReference type="AlphaFoldDB" id="A0A7X2XUU6"/>
<dbReference type="SUPFAM" id="SSF46785">
    <property type="entry name" value="Winged helix' DNA-binding domain"/>
    <property type="match status" value="1"/>
</dbReference>
<dbReference type="InterPro" id="IPR043129">
    <property type="entry name" value="ATPase_NBD"/>
</dbReference>
<comment type="similarity">
    <text evidence="2">Belongs to the ROK (NagC/XylR) family.</text>
</comment>
<reference evidence="4 5" key="1">
    <citation type="submission" date="2019-11" db="EMBL/GenBank/DDBJ databases">
        <title>Lactobacillus sp. nov. CRM56-3, isolated from fermented tea leaves.</title>
        <authorList>
            <person name="Phuengjayaem S."/>
            <person name="Tanasupawat S."/>
        </authorList>
    </citation>
    <scope>NUCLEOTIDE SEQUENCE [LARGE SCALE GENOMIC DNA]</scope>
    <source>
        <strain evidence="4 5">CRM56-3</strain>
    </source>
</reference>
<sequence length="372" mass="41690">MKRNENNESSHYSEMFELIYRSEKISKQEIAQRLDLSLPTVTQTLRQLMDDEQIVTDGKFSSNVGRRAVVYSPNKGKIYAVGIELFADHATLTLLDVMYTDLGHETINLQFTIQDEYFNRLGHWLHDFLHDQKIAVEKIVGVGVGIQGLISADGRTVLYGKILDCTGLTSDVFERAFQLPVTLYHDADCVAIAEQALSGDHQDAIYLSIGEHLGSAIIINDQIYTGQNGRSGTMEHITLNSQNGKLCYCGRRGCLETFCSLSALLKSNETIDSFITQVRAGDPECVQRWKNYLNDLAEVINDLHMFVDNRLVIAGVLVRYLDQSVVDQISEKLKKITAFPEDRPYVELGIIKERAVSIGAAVPLITQVLQDI</sequence>
<dbReference type="InterPro" id="IPR036390">
    <property type="entry name" value="WH_DNA-bd_sf"/>
</dbReference>
<dbReference type="InterPro" id="IPR036388">
    <property type="entry name" value="WH-like_DNA-bd_sf"/>
</dbReference>
<proteinExistence type="inferred from homology"/>
<dbReference type="RefSeq" id="WP_155430775.1">
    <property type="nucleotide sequence ID" value="NZ_WNJO01000002.1"/>
</dbReference>
<comment type="caution">
    <text evidence="4">The sequence shown here is derived from an EMBL/GenBank/DDBJ whole genome shotgun (WGS) entry which is preliminary data.</text>
</comment>
<dbReference type="Pfam" id="PF13412">
    <property type="entry name" value="HTH_24"/>
    <property type="match status" value="1"/>
</dbReference>
<gene>
    <name evidence="4" type="ORF">GM612_02320</name>
</gene>
<evidence type="ECO:0000256" key="3">
    <source>
        <dbReference type="ARBA" id="ARBA00022629"/>
    </source>
</evidence>
<accession>A0A7X2XUU6</accession>
<dbReference type="SUPFAM" id="SSF53067">
    <property type="entry name" value="Actin-like ATPase domain"/>
    <property type="match status" value="1"/>
</dbReference>
<evidence type="ECO:0000256" key="1">
    <source>
        <dbReference type="ARBA" id="ARBA00002486"/>
    </source>
</evidence>
<comment type="function">
    <text evidence="1">Transcriptional repressor of xylose-utilizing enzymes.</text>
</comment>
<keyword evidence="3" id="KW-0119">Carbohydrate metabolism</keyword>
<dbReference type="PANTHER" id="PTHR18964">
    <property type="entry name" value="ROK (REPRESSOR, ORF, KINASE) FAMILY"/>
    <property type="match status" value="1"/>
</dbReference>